<accession>A0A1R2D551</accession>
<dbReference type="EMBL" id="MPUH01000001">
    <property type="protein sequence ID" value="OMJ96316.1"/>
    <property type="molecule type" value="Genomic_DNA"/>
</dbReference>
<feature type="region of interest" description="Disordered" evidence="1">
    <location>
        <begin position="128"/>
        <end position="161"/>
    </location>
</feature>
<dbReference type="AlphaFoldDB" id="A0A1R2D551"/>
<sequence length="360" mass="41359">MVKVPSSRATLNFNQFEGVLKDICFSCFMSAVPNDRVGLFFTHINEPCISLYKVAFTTPSKKRNLSNDFTGKTEEINSSLELDFTIKEALETIKTKDESFRSSHSALGREISPIPSIKARVDIKSSDLRTSSSTASLHRRPYVNRSVPDSPNTSLLGARPSSRYHNTHMLKDNELDEFLKTEKLVENEVATVKVSLQSNLMTRTTTNLHRGMSQGKRSLNVKKNEHSRSKPELFKEKKVSLISNSRVMPTISNNRIIPNDSSRKSIVVRLDKDQKNIASPRLYSSVSKKPSIIDVSDSKKKLSETGTGERLKKNCDNVIDKHREYIYKQRNKMFSYSFVVEMTFRYWKNLWLQYKWNKRN</sequence>
<proteinExistence type="predicted"/>
<evidence type="ECO:0000313" key="3">
    <source>
        <dbReference type="Proteomes" id="UP000187209"/>
    </source>
</evidence>
<gene>
    <name evidence="2" type="ORF">SteCoe_47</name>
</gene>
<feature type="compositionally biased region" description="Basic and acidic residues" evidence="1">
    <location>
        <begin position="222"/>
        <end position="232"/>
    </location>
</feature>
<dbReference type="Proteomes" id="UP000187209">
    <property type="component" value="Unassembled WGS sequence"/>
</dbReference>
<reference evidence="2 3" key="1">
    <citation type="submission" date="2016-11" db="EMBL/GenBank/DDBJ databases">
        <title>The macronuclear genome of Stentor coeruleus: a giant cell with tiny introns.</title>
        <authorList>
            <person name="Slabodnick M."/>
            <person name="Ruby J.G."/>
            <person name="Reiff S.B."/>
            <person name="Swart E.C."/>
            <person name="Gosai S."/>
            <person name="Prabakaran S."/>
            <person name="Witkowska E."/>
            <person name="Larue G.E."/>
            <person name="Fisher S."/>
            <person name="Freeman R.M."/>
            <person name="Gunawardena J."/>
            <person name="Chu W."/>
            <person name="Stover N.A."/>
            <person name="Gregory B.D."/>
            <person name="Nowacki M."/>
            <person name="Derisi J."/>
            <person name="Roy S.W."/>
            <person name="Marshall W.F."/>
            <person name="Sood P."/>
        </authorList>
    </citation>
    <scope>NUCLEOTIDE SEQUENCE [LARGE SCALE GENOMIC DNA]</scope>
    <source>
        <strain evidence="2">WM001</strain>
    </source>
</reference>
<organism evidence="2 3">
    <name type="scientific">Stentor coeruleus</name>
    <dbReference type="NCBI Taxonomy" id="5963"/>
    <lineage>
        <taxon>Eukaryota</taxon>
        <taxon>Sar</taxon>
        <taxon>Alveolata</taxon>
        <taxon>Ciliophora</taxon>
        <taxon>Postciliodesmatophora</taxon>
        <taxon>Heterotrichea</taxon>
        <taxon>Heterotrichida</taxon>
        <taxon>Stentoridae</taxon>
        <taxon>Stentor</taxon>
    </lineage>
</organism>
<evidence type="ECO:0000313" key="2">
    <source>
        <dbReference type="EMBL" id="OMJ96316.1"/>
    </source>
</evidence>
<name>A0A1R2D551_9CILI</name>
<evidence type="ECO:0000256" key="1">
    <source>
        <dbReference type="SAM" id="MobiDB-lite"/>
    </source>
</evidence>
<protein>
    <submittedName>
        <fullName evidence="2">Uncharacterized protein</fullName>
    </submittedName>
</protein>
<keyword evidence="3" id="KW-1185">Reference proteome</keyword>
<feature type="region of interest" description="Disordered" evidence="1">
    <location>
        <begin position="213"/>
        <end position="232"/>
    </location>
</feature>
<comment type="caution">
    <text evidence="2">The sequence shown here is derived from an EMBL/GenBank/DDBJ whole genome shotgun (WGS) entry which is preliminary data.</text>
</comment>